<evidence type="ECO:0000313" key="2">
    <source>
        <dbReference type="Proteomes" id="UP000028486"/>
    </source>
</evidence>
<proteinExistence type="predicted"/>
<evidence type="ECO:0000313" key="1">
    <source>
        <dbReference type="EMBL" id="AII15396.1"/>
    </source>
</evidence>
<accession>A0A076FBT2</accession>
<gene>
    <name evidence="1" type="ORF">CIG1485E_1574</name>
</gene>
<protein>
    <submittedName>
        <fullName evidence="1">Uncharacterized protein</fullName>
    </submittedName>
</protein>
<dbReference type="EMBL" id="CP009043">
    <property type="protein sequence ID" value="AII15396.1"/>
    <property type="molecule type" value="Genomic_DNA"/>
</dbReference>
<dbReference type="KEGG" id="caj:CIG1485E_1574"/>
<dbReference type="AlphaFoldDB" id="A0A076FBT2"/>
<reference evidence="2" key="1">
    <citation type="journal article" date="2014" name="Genome Announc.">
        <title>Complete Genome Sequence of Campylobacter iguaniorum Strain 1485ET, Isolated from a Bearded Dragon (Pogona vitticeps).</title>
        <authorList>
            <person name="Gilbert M.J."/>
            <person name="Miller W.G."/>
            <person name="Yee E."/>
            <person name="Kik M."/>
            <person name="Wagenaar J.A."/>
            <person name="Duim B."/>
        </authorList>
    </citation>
    <scope>NUCLEOTIDE SEQUENCE [LARGE SCALE GENOMIC DNA]</scope>
    <source>
        <strain evidence="2">1485E</strain>
    </source>
</reference>
<name>A0A076FBT2_9BACT</name>
<organism evidence="1 2">
    <name type="scientific">Campylobacter iguaniorum</name>
    <dbReference type="NCBI Taxonomy" id="1244531"/>
    <lineage>
        <taxon>Bacteria</taxon>
        <taxon>Pseudomonadati</taxon>
        <taxon>Campylobacterota</taxon>
        <taxon>Epsilonproteobacteria</taxon>
        <taxon>Campylobacterales</taxon>
        <taxon>Campylobacteraceae</taxon>
        <taxon>Campylobacter</taxon>
    </lineage>
</organism>
<keyword evidence="2" id="KW-1185">Reference proteome</keyword>
<dbReference type="HOGENOM" id="CLU_1515187_0_0_7"/>
<sequence>MGRISAASNYTMDIGDINNVGGHFYGTSSGVENIKEHYKEDLGFNLESNSDEVTTGEIFHMFIKSEATTSQLSVDAGLPTRSELVQNYYNFLKSGSSLSDYLNGKFGADYLKDAALQFANGADKAGELFDEFLKSIDQVNKEYYQANKSFIDNYNANNITNEAKLGFPAGKIVNLGV</sequence>
<dbReference type="Proteomes" id="UP000028486">
    <property type="component" value="Chromosome"/>
</dbReference>